<sequence length="68" mass="7454">MLGVLPIEPSSEYTQSQAYPPTQIIPRLTPSEASIQQASLLQRSIDQSGNGFSHQSSQVEINEQPQSQ</sequence>
<name>A0A9N9E7Q4_9GLOM</name>
<evidence type="ECO:0000313" key="2">
    <source>
        <dbReference type="EMBL" id="CAG8662971.1"/>
    </source>
</evidence>
<dbReference type="EMBL" id="CAJVPI010003864">
    <property type="protein sequence ID" value="CAG8662971.1"/>
    <property type="molecule type" value="Genomic_DNA"/>
</dbReference>
<feature type="region of interest" description="Disordered" evidence="1">
    <location>
        <begin position="42"/>
        <end position="68"/>
    </location>
</feature>
<accession>A0A9N9E7Q4</accession>
<dbReference type="AlphaFoldDB" id="A0A9N9E7Q4"/>
<feature type="non-terminal residue" evidence="2">
    <location>
        <position position="68"/>
    </location>
</feature>
<evidence type="ECO:0000313" key="3">
    <source>
        <dbReference type="Proteomes" id="UP000789739"/>
    </source>
</evidence>
<reference evidence="2" key="1">
    <citation type="submission" date="2021-06" db="EMBL/GenBank/DDBJ databases">
        <authorList>
            <person name="Kallberg Y."/>
            <person name="Tangrot J."/>
            <person name="Rosling A."/>
        </authorList>
    </citation>
    <scope>NUCLEOTIDE SEQUENCE</scope>
    <source>
        <strain evidence="2">BR232B</strain>
    </source>
</reference>
<organism evidence="2 3">
    <name type="scientific">Paraglomus brasilianum</name>
    <dbReference type="NCBI Taxonomy" id="144538"/>
    <lineage>
        <taxon>Eukaryota</taxon>
        <taxon>Fungi</taxon>
        <taxon>Fungi incertae sedis</taxon>
        <taxon>Mucoromycota</taxon>
        <taxon>Glomeromycotina</taxon>
        <taxon>Glomeromycetes</taxon>
        <taxon>Paraglomerales</taxon>
        <taxon>Paraglomeraceae</taxon>
        <taxon>Paraglomus</taxon>
    </lineage>
</organism>
<gene>
    <name evidence="2" type="ORF">PBRASI_LOCUS10888</name>
</gene>
<proteinExistence type="predicted"/>
<comment type="caution">
    <text evidence="2">The sequence shown here is derived from an EMBL/GenBank/DDBJ whole genome shotgun (WGS) entry which is preliminary data.</text>
</comment>
<feature type="non-terminal residue" evidence="2">
    <location>
        <position position="1"/>
    </location>
</feature>
<protein>
    <submittedName>
        <fullName evidence="2">9469_t:CDS:1</fullName>
    </submittedName>
</protein>
<keyword evidence="3" id="KW-1185">Reference proteome</keyword>
<feature type="compositionally biased region" description="Polar residues" evidence="1">
    <location>
        <begin position="11"/>
        <end position="20"/>
    </location>
</feature>
<feature type="region of interest" description="Disordered" evidence="1">
    <location>
        <begin position="1"/>
        <end position="20"/>
    </location>
</feature>
<evidence type="ECO:0000256" key="1">
    <source>
        <dbReference type="SAM" id="MobiDB-lite"/>
    </source>
</evidence>
<dbReference type="Proteomes" id="UP000789739">
    <property type="component" value="Unassembled WGS sequence"/>
</dbReference>